<dbReference type="Proteomes" id="UP000198577">
    <property type="component" value="Unassembled WGS sequence"/>
</dbReference>
<dbReference type="PANTHER" id="PTHR22762">
    <property type="entry name" value="ALPHA-GLUCOSIDASE"/>
    <property type="match status" value="1"/>
</dbReference>
<feature type="domain" description="Glycoside hydrolase family 31 TIM barrel" evidence="5">
    <location>
        <begin position="228"/>
        <end position="553"/>
    </location>
</feature>
<dbReference type="CDD" id="cd06604">
    <property type="entry name" value="GH31_glucosidase_II_MalA"/>
    <property type="match status" value="1"/>
</dbReference>
<dbReference type="Pfam" id="PF01055">
    <property type="entry name" value="Glyco_hydro_31_2nd"/>
    <property type="match status" value="1"/>
</dbReference>
<dbReference type="InterPro" id="IPR017853">
    <property type="entry name" value="GH"/>
</dbReference>
<proteinExistence type="inferred from homology"/>
<keyword evidence="2 4" id="KW-0378">Hydrolase</keyword>
<protein>
    <submittedName>
        <fullName evidence="9">Alpha-glucosidase</fullName>
    </submittedName>
</protein>
<dbReference type="Pfam" id="PF13802">
    <property type="entry name" value="Gal_mutarotas_2"/>
    <property type="match status" value="1"/>
</dbReference>
<evidence type="ECO:0000256" key="4">
    <source>
        <dbReference type="RuleBase" id="RU361185"/>
    </source>
</evidence>
<dbReference type="PROSITE" id="PS00129">
    <property type="entry name" value="GLYCOSYL_HYDROL_F31_1"/>
    <property type="match status" value="1"/>
</dbReference>
<dbReference type="InterPro" id="IPR033403">
    <property type="entry name" value="DUF5110"/>
</dbReference>
<organism evidence="9 10">
    <name type="scientific">Caldicoprobacter faecalis</name>
    <dbReference type="NCBI Taxonomy" id="937334"/>
    <lineage>
        <taxon>Bacteria</taxon>
        <taxon>Bacillati</taxon>
        <taxon>Bacillota</taxon>
        <taxon>Clostridia</taxon>
        <taxon>Caldicoprobacterales</taxon>
        <taxon>Caldicoprobacteraceae</taxon>
        <taxon>Caldicoprobacter</taxon>
    </lineage>
</organism>
<keyword evidence="3 4" id="KW-0326">Glycosidase</keyword>
<dbReference type="InterPro" id="IPR013780">
    <property type="entry name" value="Glyco_hydro_b"/>
</dbReference>
<accession>A0A1I5V8C5</accession>
<feature type="domain" description="DUF5110" evidence="7">
    <location>
        <begin position="663"/>
        <end position="728"/>
    </location>
</feature>
<evidence type="ECO:0000259" key="5">
    <source>
        <dbReference type="Pfam" id="PF01055"/>
    </source>
</evidence>
<evidence type="ECO:0000256" key="1">
    <source>
        <dbReference type="ARBA" id="ARBA00007806"/>
    </source>
</evidence>
<dbReference type="GO" id="GO:0030246">
    <property type="term" value="F:carbohydrate binding"/>
    <property type="evidence" value="ECO:0007669"/>
    <property type="project" value="InterPro"/>
</dbReference>
<dbReference type="GO" id="GO:0005975">
    <property type="term" value="P:carbohydrate metabolic process"/>
    <property type="evidence" value="ECO:0007669"/>
    <property type="project" value="InterPro"/>
</dbReference>
<dbReference type="Gene3D" id="2.60.40.1760">
    <property type="entry name" value="glycosyl hydrolase (family 31)"/>
    <property type="match status" value="1"/>
</dbReference>
<evidence type="ECO:0000256" key="2">
    <source>
        <dbReference type="ARBA" id="ARBA00022801"/>
    </source>
</evidence>
<dbReference type="Pfam" id="PF17137">
    <property type="entry name" value="DUF5110"/>
    <property type="match status" value="1"/>
</dbReference>
<dbReference type="CDD" id="cd14752">
    <property type="entry name" value="GH31_N"/>
    <property type="match status" value="1"/>
</dbReference>
<dbReference type="SUPFAM" id="SSF51011">
    <property type="entry name" value="Glycosyl hydrolase domain"/>
    <property type="match status" value="1"/>
</dbReference>
<dbReference type="AlphaFoldDB" id="A0A1I5V8C5"/>
<dbReference type="Gene3D" id="2.60.40.1180">
    <property type="entry name" value="Golgi alpha-mannosidase II"/>
    <property type="match status" value="2"/>
</dbReference>
<evidence type="ECO:0000259" key="7">
    <source>
        <dbReference type="Pfam" id="PF17137"/>
    </source>
</evidence>
<dbReference type="Gene3D" id="3.20.20.80">
    <property type="entry name" value="Glycosidases"/>
    <property type="match status" value="1"/>
</dbReference>
<dbReference type="PANTHER" id="PTHR22762:SF166">
    <property type="entry name" value="ALPHA-GLUCOSIDASE"/>
    <property type="match status" value="1"/>
</dbReference>
<evidence type="ECO:0000313" key="10">
    <source>
        <dbReference type="Proteomes" id="UP000198577"/>
    </source>
</evidence>
<dbReference type="Pfam" id="PF21365">
    <property type="entry name" value="Glyco_hydro_31_3rd"/>
    <property type="match status" value="1"/>
</dbReference>
<dbReference type="EMBL" id="FOXR01000010">
    <property type="protein sequence ID" value="SFQ03672.1"/>
    <property type="molecule type" value="Genomic_DNA"/>
</dbReference>
<evidence type="ECO:0000256" key="3">
    <source>
        <dbReference type="ARBA" id="ARBA00023295"/>
    </source>
</evidence>
<dbReference type="GO" id="GO:0004553">
    <property type="term" value="F:hydrolase activity, hydrolyzing O-glycosyl compounds"/>
    <property type="evidence" value="ECO:0007669"/>
    <property type="project" value="InterPro"/>
</dbReference>
<dbReference type="InterPro" id="IPR000322">
    <property type="entry name" value="Glyco_hydro_31_TIM"/>
</dbReference>
<comment type="similarity">
    <text evidence="1 4">Belongs to the glycosyl hydrolase 31 family.</text>
</comment>
<gene>
    <name evidence="9" type="ORF">SAMN05444406_11036</name>
</gene>
<dbReference type="InterPro" id="IPR025887">
    <property type="entry name" value="Glyco_hydro_31_N_dom"/>
</dbReference>
<dbReference type="STRING" id="937334.SAMN05444406_11036"/>
<keyword evidence="10" id="KW-1185">Reference proteome</keyword>
<dbReference type="SUPFAM" id="SSF74650">
    <property type="entry name" value="Galactose mutarotase-like"/>
    <property type="match status" value="1"/>
</dbReference>
<dbReference type="InterPro" id="IPR011013">
    <property type="entry name" value="Gal_mutarotase_sf_dom"/>
</dbReference>
<reference evidence="9 10" key="1">
    <citation type="submission" date="2016-10" db="EMBL/GenBank/DDBJ databases">
        <authorList>
            <person name="de Groot N.N."/>
        </authorList>
    </citation>
    <scope>NUCLEOTIDE SEQUENCE [LARGE SCALE GENOMIC DNA]</scope>
    <source>
        <strain evidence="9 10">DSM 20678</strain>
    </source>
</reference>
<dbReference type="InterPro" id="IPR048395">
    <property type="entry name" value="Glyco_hydro_31_C"/>
</dbReference>
<evidence type="ECO:0000259" key="8">
    <source>
        <dbReference type="Pfam" id="PF21365"/>
    </source>
</evidence>
<evidence type="ECO:0000259" key="6">
    <source>
        <dbReference type="Pfam" id="PF13802"/>
    </source>
</evidence>
<sequence length="760" mass="87805">MLDKIETYRVTGNMVALETKNVNVYIEIFDEGIINIDVAFGSKDPYSQAVVIKNKDIAFDVSEKDDCMCISTGLLRLKVHKDNCNMEIEGRYGLKLDDIELTLEESKRSCAIKIREDECFYGLGEKTGFLNKRGAKYTMWNTDCYEPHTESTDPLYASFPFFIGFNRYGCYGIYFDNTFRTYFDMGKSDSSKVEFGAEKGPLSFFFIYGQTMKDIIKGYTDITGRIDLPPIWALGYHQSKYSYYPQSEVEQLAKTFREKGIPCDAIYLDIHYMDGYRVFTFDKERFPDVKAMLKRLKEMGFKMVTIIDPGVKVDGNYSVFKEGLENRYFVTDSNGLPFVGRVWPGPSCFPDFSRSDVRKWWAEKHREFIEMGIDGIWNDMNEPAVMDTPSKTMPEDMIHLNDGQPITHAQFHNVYALNMAMATKDAMLRFRPNQRPFILTRAAFSGIQRYAAVWTGDNRSHWDHVKLSIPMLLNMGLSGEPFCGADIGGFEDDCSEELFIRWIQVGVFYPFCRNHNALGKREQEPWAFGERAQKIATQFIKLRYKLLPYIYNLFYESHKNGMPVLRPLVLEYPGDEKTYFMFDEFMLGDSILGAPIYEPGKTIRAVYLPEGNWIDWWTGKEYEGGKYYLVEAPLDKMPLFVKAGAIIPMAEPVSCTADGIKVKFHVFPGVAQAEYVYYEDDMITENYKNGKYNLYRIKYRKDMDTVKIEMEKLYYEYPEGQKGFRVVFEGGEGIEKILVNGQQVNPHVIDETAVAIYVEP</sequence>
<feature type="domain" description="Glycoside hydrolase family 31 N-terminal" evidence="6">
    <location>
        <begin position="25"/>
        <end position="184"/>
    </location>
</feature>
<name>A0A1I5V8C5_9FIRM</name>
<feature type="domain" description="Glycosyl hydrolase family 31 C-terminal" evidence="8">
    <location>
        <begin position="561"/>
        <end position="647"/>
    </location>
</feature>
<dbReference type="SUPFAM" id="SSF51445">
    <property type="entry name" value="(Trans)glycosidases"/>
    <property type="match status" value="1"/>
</dbReference>
<evidence type="ECO:0000313" key="9">
    <source>
        <dbReference type="EMBL" id="SFQ03672.1"/>
    </source>
</evidence>
<dbReference type="InterPro" id="IPR030458">
    <property type="entry name" value="Glyco_hydro_31_AS"/>
</dbReference>